<dbReference type="Gene3D" id="3.40.50.300">
    <property type="entry name" value="P-loop containing nucleotide triphosphate hydrolases"/>
    <property type="match status" value="2"/>
</dbReference>
<dbReference type="GO" id="GO:0016787">
    <property type="term" value="F:hydrolase activity"/>
    <property type="evidence" value="ECO:0007669"/>
    <property type="project" value="InterPro"/>
</dbReference>
<dbReference type="InterPro" id="IPR027417">
    <property type="entry name" value="P-loop_NTPase"/>
</dbReference>
<dbReference type="GeneID" id="78556784"/>
<sequence length="466" mass="51753">MSRSLRSWQNSCITKALEHLTVTQHFFCQATPGAGKTRMAAELTSRLLQQDRIDLVLCFAPSCQVVEGFRSTFSEVLGRRLDGQMGAVGAAYTYQAMEYRDEGFWQLLDDYRVLVVFDEIHHCAGHDPLLSNAWGQQILHRIQDRAVFTLALSGTPWRSDDKAIALARYSSPEGHLICDYRYGLKDAIADGVCRSPRIVLLDNQKVKLTEELGADSSVRLFPSIAKLLGESPVTYEELLRHDDVINPILDLGYSKLNELRQIKPDAAGLVVATDIEHAQQIAQALETMGEECRIVTNKTPDAQQVINAFRSNTCRWIVAVGMISEGTDIPRLQVCCYLSRIRTELHYRQVLGRVLRRTGESDDQAWLFMLAEPKLQGFAERIADDLPDDLAVLRDVQMPGFNPDSRPEPMGASGHVKGIGDAGLGGAEPGIGSQATNIISLGGFANEPAYQVSFSQHYRQQLLACF</sequence>
<dbReference type="InterPro" id="IPR001650">
    <property type="entry name" value="Helicase_C-like"/>
</dbReference>
<protein>
    <submittedName>
        <fullName evidence="3">Diguanylate cyclase</fullName>
    </submittedName>
</protein>
<dbReference type="InterPro" id="IPR050742">
    <property type="entry name" value="Helicase_Restrict-Modif_Enz"/>
</dbReference>
<accession>A0A0K1QGX2</accession>
<feature type="domain" description="Helicase C-terminal" evidence="1">
    <location>
        <begin position="261"/>
        <end position="356"/>
    </location>
</feature>
<dbReference type="EMBL" id="CP010945">
    <property type="protein sequence ID" value="AKV05014.1"/>
    <property type="molecule type" value="Genomic_DNA"/>
</dbReference>
<dbReference type="PANTHER" id="PTHR47396">
    <property type="entry name" value="TYPE I RESTRICTION ENZYME ECOKI R PROTEIN"/>
    <property type="match status" value="1"/>
</dbReference>
<evidence type="ECO:0000259" key="2">
    <source>
        <dbReference type="Pfam" id="PF04851"/>
    </source>
</evidence>
<dbReference type="RefSeq" id="WP_003127305.1">
    <property type="nucleotide sequence ID" value="NZ_CP010945.1"/>
</dbReference>
<dbReference type="Pfam" id="PF00271">
    <property type="entry name" value="Helicase_C"/>
    <property type="match status" value="1"/>
</dbReference>
<gene>
    <name evidence="3" type="ORF">B723_00885</name>
</gene>
<dbReference type="eggNOG" id="COG1061">
    <property type="taxonomic scope" value="Bacteria"/>
</dbReference>
<reference evidence="3 4" key="1">
    <citation type="journal article" date="2012" name="J. Bacteriol.">
        <title>Draft genome sequence of the cyanide-utilizing bacterium Pseudomonas fluorescens strain NCIMB 11764.</title>
        <authorList>
            <person name="Vilo C.A."/>
            <person name="Benedik M.J."/>
            <person name="Kunz D.A."/>
            <person name="Dong Q."/>
        </authorList>
    </citation>
    <scope>NUCLEOTIDE SEQUENCE [LARGE SCALE GENOMIC DNA]</scope>
    <source>
        <strain evidence="3 4">NCIMB 11764</strain>
    </source>
</reference>
<evidence type="ECO:0000313" key="4">
    <source>
        <dbReference type="Proteomes" id="UP000017175"/>
    </source>
</evidence>
<proteinExistence type="predicted"/>
<evidence type="ECO:0000313" key="3">
    <source>
        <dbReference type="EMBL" id="AKV05014.1"/>
    </source>
</evidence>
<dbReference type="GO" id="GO:0003677">
    <property type="term" value="F:DNA binding"/>
    <property type="evidence" value="ECO:0007669"/>
    <property type="project" value="InterPro"/>
</dbReference>
<dbReference type="GO" id="GO:0005829">
    <property type="term" value="C:cytosol"/>
    <property type="evidence" value="ECO:0007669"/>
    <property type="project" value="TreeGrafter"/>
</dbReference>
<evidence type="ECO:0000259" key="1">
    <source>
        <dbReference type="Pfam" id="PF00271"/>
    </source>
</evidence>
<dbReference type="AlphaFoldDB" id="A0A0K1QGX2"/>
<dbReference type="Pfam" id="PF04851">
    <property type="entry name" value="ResIII"/>
    <property type="match status" value="1"/>
</dbReference>
<dbReference type="GO" id="GO:0005524">
    <property type="term" value="F:ATP binding"/>
    <property type="evidence" value="ECO:0007669"/>
    <property type="project" value="InterPro"/>
</dbReference>
<dbReference type="Proteomes" id="UP000017175">
    <property type="component" value="Chromosome"/>
</dbReference>
<organism evidence="3 4">
    <name type="scientific">Pseudomonas fluorescens NCIMB 11764</name>
    <dbReference type="NCBI Taxonomy" id="1221522"/>
    <lineage>
        <taxon>Bacteria</taxon>
        <taxon>Pseudomonadati</taxon>
        <taxon>Pseudomonadota</taxon>
        <taxon>Gammaproteobacteria</taxon>
        <taxon>Pseudomonadales</taxon>
        <taxon>Pseudomonadaceae</taxon>
        <taxon>Pseudomonas</taxon>
    </lineage>
</organism>
<dbReference type="SUPFAM" id="SSF52540">
    <property type="entry name" value="P-loop containing nucleoside triphosphate hydrolases"/>
    <property type="match status" value="1"/>
</dbReference>
<feature type="domain" description="Helicase/UvrB N-terminal" evidence="2">
    <location>
        <begin position="4"/>
        <end position="156"/>
    </location>
</feature>
<name>A0A0K1QGX2_PSEFL</name>
<dbReference type="OrthoDB" id="5165890at2"/>
<dbReference type="PANTHER" id="PTHR47396:SF1">
    <property type="entry name" value="ATP-DEPENDENT HELICASE IRC3-RELATED"/>
    <property type="match status" value="1"/>
</dbReference>
<dbReference type="InterPro" id="IPR006935">
    <property type="entry name" value="Helicase/UvrB_N"/>
</dbReference>